<gene>
    <name evidence="8" type="ORF">A2161_21465</name>
</gene>
<sequence length="242" mass="27363">MKTRKFIEDNIHPEELMKQMIAGNKEYMEENKQYYSHLQIGQNPDITLVTCCDSRVTHDIFGVDTLNEVFTIRNIGNQYKNSEGSIKFSLFHLKTSLLIIMGHTGCSAINAALDDYREEDESIQREIIGLTHTLRLGKQQKINEIAGTNAILKNSMYAEANVNSQILNILADPSIRSLIDSGTCTAIGMMFDIHHVYGVSPAHIHVVNVNGETDPEKIKKHKLFSKVHLQDIDLIVRNLQKS</sequence>
<evidence type="ECO:0000256" key="2">
    <source>
        <dbReference type="ARBA" id="ARBA00012925"/>
    </source>
</evidence>
<evidence type="ECO:0000313" key="8">
    <source>
        <dbReference type="EMBL" id="OGL43568.1"/>
    </source>
</evidence>
<protein>
    <recommendedName>
        <fullName evidence="2">carbonic anhydrase</fullName>
        <ecNumber evidence="2">4.2.1.1</ecNumber>
    </recommendedName>
</protein>
<feature type="binding site" evidence="7">
    <location>
        <position position="53"/>
    </location>
    <ligand>
        <name>Zn(2+)</name>
        <dbReference type="ChEBI" id="CHEBI:29105"/>
    </ligand>
</feature>
<dbReference type="Proteomes" id="UP000179266">
    <property type="component" value="Unassembled WGS sequence"/>
</dbReference>
<feature type="binding site" evidence="7">
    <location>
        <position position="103"/>
    </location>
    <ligand>
        <name>Zn(2+)</name>
        <dbReference type="ChEBI" id="CHEBI:29105"/>
    </ligand>
</feature>
<keyword evidence="5" id="KW-0456">Lyase</keyword>
<keyword evidence="4 7" id="KW-0862">Zinc</keyword>
<dbReference type="GO" id="GO:0004089">
    <property type="term" value="F:carbonate dehydratase activity"/>
    <property type="evidence" value="ECO:0007669"/>
    <property type="project" value="UniProtKB-EC"/>
</dbReference>
<dbReference type="EMBL" id="MGDD01000264">
    <property type="protein sequence ID" value="OGL43568.1"/>
    <property type="molecule type" value="Genomic_DNA"/>
</dbReference>
<dbReference type="Pfam" id="PF00484">
    <property type="entry name" value="Pro_CA"/>
    <property type="match status" value="1"/>
</dbReference>
<dbReference type="Gene3D" id="3.40.1050.10">
    <property type="entry name" value="Carbonic anhydrase"/>
    <property type="match status" value="1"/>
</dbReference>
<comment type="catalytic activity">
    <reaction evidence="6">
        <text>hydrogencarbonate + H(+) = CO2 + H2O</text>
        <dbReference type="Rhea" id="RHEA:10748"/>
        <dbReference type="ChEBI" id="CHEBI:15377"/>
        <dbReference type="ChEBI" id="CHEBI:15378"/>
        <dbReference type="ChEBI" id="CHEBI:16526"/>
        <dbReference type="ChEBI" id="CHEBI:17544"/>
        <dbReference type="EC" id="4.2.1.1"/>
    </reaction>
</comment>
<comment type="cofactor">
    <cofactor evidence="7">
        <name>Zn(2+)</name>
        <dbReference type="ChEBI" id="CHEBI:29105"/>
    </cofactor>
    <text evidence="7">Binds 1 zinc ion per subunit.</text>
</comment>
<dbReference type="PANTHER" id="PTHR11002">
    <property type="entry name" value="CARBONIC ANHYDRASE"/>
    <property type="match status" value="1"/>
</dbReference>
<dbReference type="PANTHER" id="PTHR11002:SF76">
    <property type="entry name" value="CARBONIC ANHYDRASE"/>
    <property type="match status" value="1"/>
</dbReference>
<proteinExistence type="inferred from homology"/>
<name>A0A1F7RQZ6_9BACT</name>
<evidence type="ECO:0000313" key="9">
    <source>
        <dbReference type="Proteomes" id="UP000179266"/>
    </source>
</evidence>
<dbReference type="SMART" id="SM00947">
    <property type="entry name" value="Pro_CA"/>
    <property type="match status" value="1"/>
</dbReference>
<dbReference type="SUPFAM" id="SSF53056">
    <property type="entry name" value="beta-carbonic anhydrase, cab"/>
    <property type="match status" value="1"/>
</dbReference>
<evidence type="ECO:0000256" key="1">
    <source>
        <dbReference type="ARBA" id="ARBA00006217"/>
    </source>
</evidence>
<organism evidence="8 9">
    <name type="scientific">Candidatus Schekmanbacteria bacterium RBG_13_48_7</name>
    <dbReference type="NCBI Taxonomy" id="1817878"/>
    <lineage>
        <taxon>Bacteria</taxon>
        <taxon>Candidatus Schekmaniibacteriota</taxon>
    </lineage>
</organism>
<evidence type="ECO:0000256" key="3">
    <source>
        <dbReference type="ARBA" id="ARBA00022723"/>
    </source>
</evidence>
<evidence type="ECO:0000256" key="6">
    <source>
        <dbReference type="ARBA" id="ARBA00048348"/>
    </source>
</evidence>
<comment type="caution">
    <text evidence="8">The sequence shown here is derived from an EMBL/GenBank/DDBJ whole genome shotgun (WGS) entry which is preliminary data.</text>
</comment>
<accession>A0A1F7RQZ6</accession>
<dbReference type="GO" id="GO:0008270">
    <property type="term" value="F:zinc ion binding"/>
    <property type="evidence" value="ECO:0007669"/>
    <property type="project" value="InterPro"/>
</dbReference>
<evidence type="ECO:0000256" key="4">
    <source>
        <dbReference type="ARBA" id="ARBA00022833"/>
    </source>
</evidence>
<dbReference type="EC" id="4.2.1.1" evidence="2"/>
<dbReference type="InterPro" id="IPR036874">
    <property type="entry name" value="Carbonic_anhydrase_sf"/>
</dbReference>
<feature type="binding site" evidence="7">
    <location>
        <position position="51"/>
    </location>
    <ligand>
        <name>Zn(2+)</name>
        <dbReference type="ChEBI" id="CHEBI:29105"/>
    </ligand>
</feature>
<evidence type="ECO:0000256" key="7">
    <source>
        <dbReference type="PIRSR" id="PIRSR601765-1"/>
    </source>
</evidence>
<dbReference type="AlphaFoldDB" id="A0A1F7RQZ6"/>
<dbReference type="InterPro" id="IPR001765">
    <property type="entry name" value="Carbonic_anhydrase"/>
</dbReference>
<feature type="binding site" evidence="7">
    <location>
        <position position="106"/>
    </location>
    <ligand>
        <name>Zn(2+)</name>
        <dbReference type="ChEBI" id="CHEBI:29105"/>
    </ligand>
</feature>
<evidence type="ECO:0000256" key="5">
    <source>
        <dbReference type="ARBA" id="ARBA00023239"/>
    </source>
</evidence>
<comment type="similarity">
    <text evidence="1">Belongs to the beta-class carbonic anhydrase family.</text>
</comment>
<reference evidence="8 9" key="1">
    <citation type="journal article" date="2016" name="Nat. Commun.">
        <title>Thousands of microbial genomes shed light on interconnected biogeochemical processes in an aquifer system.</title>
        <authorList>
            <person name="Anantharaman K."/>
            <person name="Brown C.T."/>
            <person name="Hug L.A."/>
            <person name="Sharon I."/>
            <person name="Castelle C.J."/>
            <person name="Probst A.J."/>
            <person name="Thomas B.C."/>
            <person name="Singh A."/>
            <person name="Wilkins M.J."/>
            <person name="Karaoz U."/>
            <person name="Brodie E.L."/>
            <person name="Williams K.H."/>
            <person name="Hubbard S.S."/>
            <person name="Banfield J.F."/>
        </authorList>
    </citation>
    <scope>NUCLEOTIDE SEQUENCE [LARGE SCALE GENOMIC DNA]</scope>
</reference>
<keyword evidence="3 7" id="KW-0479">Metal-binding</keyword>